<dbReference type="InterPro" id="IPR036097">
    <property type="entry name" value="HisK_dim/P_sf"/>
</dbReference>
<keyword evidence="8" id="KW-0067">ATP-binding</keyword>
<dbReference type="PROSITE" id="PS50885">
    <property type="entry name" value="HAMP"/>
    <property type="match status" value="1"/>
</dbReference>
<dbReference type="RefSeq" id="WP_069189391.1">
    <property type="nucleotide sequence ID" value="NZ_FLYE01000044.1"/>
</dbReference>
<dbReference type="STRING" id="1867952.MTBPR1_50110"/>
<comment type="subcellular location">
    <subcellularLocation>
        <location evidence="2">Membrane</location>
    </subcellularLocation>
</comment>
<feature type="domain" description="Histidine kinase" evidence="12">
    <location>
        <begin position="255"/>
        <end position="508"/>
    </location>
</feature>
<keyword evidence="10" id="KW-0175">Coiled coil</keyword>
<dbReference type="InterPro" id="IPR003594">
    <property type="entry name" value="HATPase_dom"/>
</dbReference>
<keyword evidence="11" id="KW-0472">Membrane</keyword>
<dbReference type="Proteomes" id="UP000231658">
    <property type="component" value="Unassembled WGS sequence"/>
</dbReference>
<dbReference type="InterPro" id="IPR036890">
    <property type="entry name" value="HATPase_C_sf"/>
</dbReference>
<dbReference type="AlphaFoldDB" id="A0A1C3RJA7"/>
<evidence type="ECO:0000256" key="6">
    <source>
        <dbReference type="ARBA" id="ARBA00022741"/>
    </source>
</evidence>
<dbReference type="SUPFAM" id="SSF158472">
    <property type="entry name" value="HAMP domain-like"/>
    <property type="match status" value="1"/>
</dbReference>
<evidence type="ECO:0000259" key="13">
    <source>
        <dbReference type="PROSITE" id="PS50885"/>
    </source>
</evidence>
<dbReference type="PANTHER" id="PTHR43065">
    <property type="entry name" value="SENSOR HISTIDINE KINASE"/>
    <property type="match status" value="1"/>
</dbReference>
<evidence type="ECO:0000256" key="1">
    <source>
        <dbReference type="ARBA" id="ARBA00000085"/>
    </source>
</evidence>
<dbReference type="EMBL" id="FLYE01000044">
    <property type="protein sequence ID" value="SCA57354.1"/>
    <property type="molecule type" value="Genomic_DNA"/>
</dbReference>
<dbReference type="GO" id="GO:0016020">
    <property type="term" value="C:membrane"/>
    <property type="evidence" value="ECO:0007669"/>
    <property type="project" value="UniProtKB-SubCell"/>
</dbReference>
<evidence type="ECO:0000256" key="8">
    <source>
        <dbReference type="ARBA" id="ARBA00022840"/>
    </source>
</evidence>
<reference evidence="14 15" key="1">
    <citation type="submission" date="2016-07" db="EMBL/GenBank/DDBJ databases">
        <authorList>
            <person name="Lefevre C.T."/>
        </authorList>
    </citation>
    <scope>NUCLEOTIDE SEQUENCE [LARGE SCALE GENOMIC DNA]</scope>
    <source>
        <strain evidence="14">PR1</strain>
    </source>
</reference>
<dbReference type="PROSITE" id="PS50109">
    <property type="entry name" value="HIS_KIN"/>
    <property type="match status" value="1"/>
</dbReference>
<keyword evidence="5 14" id="KW-0808">Transferase</keyword>
<keyword evidence="9" id="KW-0902">Two-component regulatory system</keyword>
<organism evidence="14 15">
    <name type="scientific">Candidatus Terasakiella magnetica</name>
    <dbReference type="NCBI Taxonomy" id="1867952"/>
    <lineage>
        <taxon>Bacteria</taxon>
        <taxon>Pseudomonadati</taxon>
        <taxon>Pseudomonadota</taxon>
        <taxon>Alphaproteobacteria</taxon>
        <taxon>Rhodospirillales</taxon>
        <taxon>Terasakiellaceae</taxon>
        <taxon>Terasakiella</taxon>
    </lineage>
</organism>
<keyword evidence="11" id="KW-0812">Transmembrane</keyword>
<evidence type="ECO:0000256" key="10">
    <source>
        <dbReference type="SAM" id="Coils"/>
    </source>
</evidence>
<keyword evidence="15" id="KW-1185">Reference proteome</keyword>
<dbReference type="SMART" id="SM00387">
    <property type="entry name" value="HATPase_c"/>
    <property type="match status" value="1"/>
</dbReference>
<dbReference type="Pfam" id="PF02518">
    <property type="entry name" value="HATPase_c"/>
    <property type="match status" value="1"/>
</dbReference>
<keyword evidence="6" id="KW-0547">Nucleotide-binding</keyword>
<dbReference type="SMART" id="SM00304">
    <property type="entry name" value="HAMP"/>
    <property type="match status" value="1"/>
</dbReference>
<evidence type="ECO:0000256" key="4">
    <source>
        <dbReference type="ARBA" id="ARBA00022553"/>
    </source>
</evidence>
<comment type="catalytic activity">
    <reaction evidence="1">
        <text>ATP + protein L-histidine = ADP + protein N-phospho-L-histidine.</text>
        <dbReference type="EC" id="2.7.13.3"/>
    </reaction>
</comment>
<feature type="coiled-coil region" evidence="10">
    <location>
        <begin position="219"/>
        <end position="246"/>
    </location>
</feature>
<evidence type="ECO:0000256" key="2">
    <source>
        <dbReference type="ARBA" id="ARBA00004370"/>
    </source>
</evidence>
<protein>
    <recommendedName>
        <fullName evidence="3">histidine kinase</fullName>
        <ecNumber evidence="3">2.7.13.3</ecNumber>
    </recommendedName>
</protein>
<evidence type="ECO:0000256" key="7">
    <source>
        <dbReference type="ARBA" id="ARBA00022777"/>
    </source>
</evidence>
<dbReference type="Gene3D" id="3.30.565.10">
    <property type="entry name" value="Histidine kinase-like ATPase, C-terminal domain"/>
    <property type="match status" value="1"/>
</dbReference>
<gene>
    <name evidence="14" type="ORF">MTBPR1_50110</name>
</gene>
<name>A0A1C3RJA7_9PROT</name>
<feature type="transmembrane region" description="Helical" evidence="11">
    <location>
        <begin position="159"/>
        <end position="177"/>
    </location>
</feature>
<dbReference type="SUPFAM" id="SSF47384">
    <property type="entry name" value="Homodimeric domain of signal transducing histidine kinase"/>
    <property type="match status" value="1"/>
</dbReference>
<sequence length="508" mass="58181">MTDQTSKIYKLNFYDRLEVKFLSVFLPLVIFFAVLSILLVEGIDYQKTKVQYKKAQQSITADLLALSGEYLWNLDKRRLGKLIESQLVHPGVTGIIVWDEDAQVFIQQGHQEQGENANLIEEPIYFQTDSAREEIGKIQIFFTDKYIFEAFITRVLQNLPIVLIICISIILGAIYISQQMIKKPLKRMVKAIEETEHDNFPTPISWEKKDEIAMVIHSFNQLMKRRQDLHQENKQLASNLLEAQKIEAIGHLAGGIAHEINTPIQYISSNIHFMNSAQKRYVSFLNSLKDQLSKDSDTQNTEEFNKWVEAKIEELDLDFISEEIDGCLTETTEGLTIISDIVRAMKEFNHSGQKDKSQVDINGCLKRALTISSNQWKHIARVEEQLHDGDCMVMGYYNEINQVILNLIINATHAIEDHKTERKGVLKVTSALNEDHCLITISDNGTGIPKDVQDNIFLPFYTTKEVGRGTGQGLTLCYDMIVNKHKGKIYFETEEGKGTTFFIRLPLR</sequence>
<dbReference type="PRINTS" id="PR00344">
    <property type="entry name" value="BCTRLSENSOR"/>
</dbReference>
<evidence type="ECO:0000313" key="14">
    <source>
        <dbReference type="EMBL" id="SCA57354.1"/>
    </source>
</evidence>
<evidence type="ECO:0000259" key="12">
    <source>
        <dbReference type="PROSITE" id="PS50109"/>
    </source>
</evidence>
<dbReference type="EC" id="2.7.13.3" evidence="3"/>
<dbReference type="SUPFAM" id="SSF55874">
    <property type="entry name" value="ATPase domain of HSP90 chaperone/DNA topoisomerase II/histidine kinase"/>
    <property type="match status" value="1"/>
</dbReference>
<dbReference type="OrthoDB" id="1931120at2"/>
<proteinExistence type="predicted"/>
<evidence type="ECO:0000256" key="11">
    <source>
        <dbReference type="SAM" id="Phobius"/>
    </source>
</evidence>
<dbReference type="GO" id="GO:0000155">
    <property type="term" value="F:phosphorelay sensor kinase activity"/>
    <property type="evidence" value="ECO:0007669"/>
    <property type="project" value="InterPro"/>
</dbReference>
<dbReference type="GO" id="GO:0005524">
    <property type="term" value="F:ATP binding"/>
    <property type="evidence" value="ECO:0007669"/>
    <property type="project" value="UniProtKB-KW"/>
</dbReference>
<feature type="domain" description="HAMP" evidence="13">
    <location>
        <begin position="179"/>
        <end position="231"/>
    </location>
</feature>
<dbReference type="Gene3D" id="1.10.287.130">
    <property type="match status" value="1"/>
</dbReference>
<feature type="transmembrane region" description="Helical" evidence="11">
    <location>
        <begin position="21"/>
        <end position="40"/>
    </location>
</feature>
<dbReference type="InterPro" id="IPR005467">
    <property type="entry name" value="His_kinase_dom"/>
</dbReference>
<keyword evidence="4" id="KW-0597">Phosphoprotein</keyword>
<evidence type="ECO:0000256" key="5">
    <source>
        <dbReference type="ARBA" id="ARBA00022679"/>
    </source>
</evidence>
<keyword evidence="11" id="KW-1133">Transmembrane helix</keyword>
<dbReference type="PANTHER" id="PTHR43065:SF46">
    <property type="entry name" value="C4-DICARBOXYLATE TRANSPORT SENSOR PROTEIN DCTB"/>
    <property type="match status" value="1"/>
</dbReference>
<dbReference type="Pfam" id="PF00672">
    <property type="entry name" value="HAMP"/>
    <property type="match status" value="1"/>
</dbReference>
<evidence type="ECO:0000256" key="3">
    <source>
        <dbReference type="ARBA" id="ARBA00012438"/>
    </source>
</evidence>
<accession>A0A1C3RJA7</accession>
<keyword evidence="7 14" id="KW-0418">Kinase</keyword>
<evidence type="ECO:0000256" key="9">
    <source>
        <dbReference type="ARBA" id="ARBA00023012"/>
    </source>
</evidence>
<dbReference type="InterPro" id="IPR004358">
    <property type="entry name" value="Sig_transdc_His_kin-like_C"/>
</dbReference>
<evidence type="ECO:0000313" key="15">
    <source>
        <dbReference type="Proteomes" id="UP000231658"/>
    </source>
</evidence>
<dbReference type="InterPro" id="IPR003660">
    <property type="entry name" value="HAMP_dom"/>
</dbReference>
<dbReference type="Gene3D" id="6.10.340.10">
    <property type="match status" value="1"/>
</dbReference>
<dbReference type="CDD" id="cd06225">
    <property type="entry name" value="HAMP"/>
    <property type="match status" value="1"/>
</dbReference>